<reference evidence="4 5" key="1">
    <citation type="submission" date="2019-11" db="EMBL/GenBank/DDBJ databases">
        <title>First report of rice panicle blight caused by Xanthomonas sp. in Iran.</title>
        <authorList>
            <person name="Mirghasempour S.A."/>
            <person name="Huang S."/>
            <person name="Brady C.L."/>
            <person name="Studholme D.J."/>
        </authorList>
    </citation>
    <scope>NUCLEOTIDE SEQUENCE [LARGE SCALE GENOMIC DNA]</scope>
    <source>
        <strain evidence="2 5">ASD011</strain>
        <strain evidence="4">SAM114</strain>
    </source>
</reference>
<evidence type="ECO:0000256" key="1">
    <source>
        <dbReference type="SAM" id="Coils"/>
    </source>
</evidence>
<name>A0A6N7QDP7_9XANT</name>
<dbReference type="EMBL" id="WJPN01000023">
    <property type="protein sequence ID" value="MRH02523.1"/>
    <property type="molecule type" value="Genomic_DNA"/>
</dbReference>
<evidence type="ECO:0000313" key="3">
    <source>
        <dbReference type="EMBL" id="MRH76834.1"/>
    </source>
</evidence>
<protein>
    <submittedName>
        <fullName evidence="2">Uncharacterized protein</fullName>
    </submittedName>
</protein>
<dbReference type="Proteomes" id="UP000439314">
    <property type="component" value="Unassembled WGS sequence"/>
</dbReference>
<evidence type="ECO:0000313" key="2">
    <source>
        <dbReference type="EMBL" id="MRH02523.1"/>
    </source>
</evidence>
<keyword evidence="4" id="KW-1185">Reference proteome</keyword>
<proteinExistence type="predicted"/>
<dbReference type="RefSeq" id="WP_153753278.1">
    <property type="nucleotide sequence ID" value="NZ_WJPM01000023.1"/>
</dbReference>
<feature type="coiled-coil region" evidence="1">
    <location>
        <begin position="79"/>
        <end position="106"/>
    </location>
</feature>
<sequence length="167" mass="19102">MEQLRELMFGSVVRDFDARLEQLRQHLQQELTALAQRGERQLLELETRLLAQNERMQAQLHQEVDNRANAIDDMQLRWQQAARARRAEITAALQRHERDADAAEARHRAGLADLRQIQHEAIAGVREALAETRTVLDAQKLARHDLADLLAEVALRLRDPGAALGER</sequence>
<comment type="caution">
    <text evidence="2">The sequence shown here is derived from an EMBL/GenBank/DDBJ whole genome shotgun (WGS) entry which is preliminary data.</text>
</comment>
<keyword evidence="1" id="KW-0175">Coiled coil</keyword>
<evidence type="ECO:0000313" key="4">
    <source>
        <dbReference type="Proteomes" id="UP000437931"/>
    </source>
</evidence>
<organism evidence="2 5">
    <name type="scientific">Xanthomonas sontii</name>
    <dbReference type="NCBI Taxonomy" id="2650745"/>
    <lineage>
        <taxon>Bacteria</taxon>
        <taxon>Pseudomonadati</taxon>
        <taxon>Pseudomonadota</taxon>
        <taxon>Gammaproteobacteria</taxon>
        <taxon>Lysobacterales</taxon>
        <taxon>Lysobacteraceae</taxon>
        <taxon>Xanthomonas</taxon>
    </lineage>
</organism>
<accession>A0A6N7QDP7</accession>
<feature type="coiled-coil region" evidence="1">
    <location>
        <begin position="17"/>
        <end position="55"/>
    </location>
</feature>
<reference evidence="3" key="2">
    <citation type="journal article" date="2020" name="Plant Dis.">
        <title>A Grain Rot of Rice in Iran Caused by a Xanthomonas Strain Closely Related to X. sacchari.</title>
        <authorList>
            <person name="Mirghasempour S.A."/>
            <person name="Huang S."/>
            <person name="Studholme D.J."/>
            <person name="Brady C.L."/>
        </authorList>
    </citation>
    <scope>NUCLEOTIDE SEQUENCE</scope>
    <source>
        <strain evidence="3">SAM114</strain>
    </source>
</reference>
<dbReference type="EMBL" id="WJPM01000023">
    <property type="protein sequence ID" value="MRH76834.1"/>
    <property type="molecule type" value="Genomic_DNA"/>
</dbReference>
<evidence type="ECO:0000313" key="5">
    <source>
        <dbReference type="Proteomes" id="UP000439314"/>
    </source>
</evidence>
<dbReference type="AlphaFoldDB" id="A0A6N7QDP7"/>
<gene>
    <name evidence="2" type="ORF">GIY21_19675</name>
    <name evidence="3" type="ORF">GIY22_19585</name>
</gene>
<dbReference type="Proteomes" id="UP000437931">
    <property type="component" value="Unassembled WGS sequence"/>
</dbReference>